<name>A0A8J8Q0H9_9EURY</name>
<dbReference type="GO" id="GO:0005615">
    <property type="term" value="C:extracellular space"/>
    <property type="evidence" value="ECO:0007669"/>
    <property type="project" value="TreeGrafter"/>
</dbReference>
<keyword evidence="4" id="KW-0378">Hydrolase</keyword>
<dbReference type="AlphaFoldDB" id="A0A8J8Q0H9"/>
<dbReference type="PANTHER" id="PTHR11705:SF143">
    <property type="entry name" value="SLL0236 PROTEIN"/>
    <property type="match status" value="1"/>
</dbReference>
<protein>
    <submittedName>
        <fullName evidence="8">Peptidase M14</fullName>
    </submittedName>
</protein>
<evidence type="ECO:0000313" key="9">
    <source>
        <dbReference type="Proteomes" id="UP000766904"/>
    </source>
</evidence>
<keyword evidence="9" id="KW-1185">Reference proteome</keyword>
<evidence type="ECO:0000256" key="6">
    <source>
        <dbReference type="ARBA" id="ARBA00023049"/>
    </source>
</evidence>
<organism evidence="8 9">
    <name type="scientific">Natronococcus pandeyae</name>
    <dbReference type="NCBI Taxonomy" id="2055836"/>
    <lineage>
        <taxon>Archaea</taxon>
        <taxon>Methanobacteriati</taxon>
        <taxon>Methanobacteriota</taxon>
        <taxon>Stenosarchaea group</taxon>
        <taxon>Halobacteria</taxon>
        <taxon>Halobacteriales</taxon>
        <taxon>Natrialbaceae</taxon>
        <taxon>Natronococcus</taxon>
    </lineage>
</organism>
<dbReference type="InterPro" id="IPR000834">
    <property type="entry name" value="Peptidase_M14"/>
</dbReference>
<evidence type="ECO:0000256" key="2">
    <source>
        <dbReference type="ARBA" id="ARBA00005988"/>
    </source>
</evidence>
<evidence type="ECO:0000256" key="1">
    <source>
        <dbReference type="ARBA" id="ARBA00001947"/>
    </source>
</evidence>
<evidence type="ECO:0000256" key="3">
    <source>
        <dbReference type="ARBA" id="ARBA00022670"/>
    </source>
</evidence>
<dbReference type="GO" id="GO:0004181">
    <property type="term" value="F:metallocarboxypeptidase activity"/>
    <property type="evidence" value="ECO:0007669"/>
    <property type="project" value="InterPro"/>
</dbReference>
<dbReference type="GO" id="GO:0008270">
    <property type="term" value="F:zinc ion binding"/>
    <property type="evidence" value="ECO:0007669"/>
    <property type="project" value="InterPro"/>
</dbReference>
<dbReference type="GO" id="GO:0006508">
    <property type="term" value="P:proteolysis"/>
    <property type="evidence" value="ECO:0007669"/>
    <property type="project" value="UniProtKB-KW"/>
</dbReference>
<dbReference type="Pfam" id="PF00246">
    <property type="entry name" value="Peptidase_M14"/>
    <property type="match status" value="1"/>
</dbReference>
<keyword evidence="3" id="KW-0645">Protease</keyword>
<dbReference type="OrthoDB" id="155188at2157"/>
<feature type="domain" description="Peptidase M14" evidence="7">
    <location>
        <begin position="63"/>
        <end position="301"/>
    </location>
</feature>
<accession>A0A8J8Q0H9</accession>
<evidence type="ECO:0000256" key="5">
    <source>
        <dbReference type="ARBA" id="ARBA00022833"/>
    </source>
</evidence>
<comment type="caution">
    <text evidence="8">The sequence shown here is derived from an EMBL/GenBank/DDBJ whole genome shotgun (WGS) entry which is preliminary data.</text>
</comment>
<dbReference type="SUPFAM" id="SSF53187">
    <property type="entry name" value="Zn-dependent exopeptidases"/>
    <property type="match status" value="1"/>
</dbReference>
<evidence type="ECO:0000259" key="7">
    <source>
        <dbReference type="Pfam" id="PF00246"/>
    </source>
</evidence>
<dbReference type="Proteomes" id="UP000766904">
    <property type="component" value="Unassembled WGS sequence"/>
</dbReference>
<reference evidence="8" key="1">
    <citation type="submission" date="2017-11" db="EMBL/GenBank/DDBJ databases">
        <authorList>
            <person name="Kajale S.C."/>
            <person name="Sharma A."/>
        </authorList>
    </citation>
    <scope>NUCLEOTIDE SEQUENCE</scope>
    <source>
        <strain evidence="8">LS1_42</strain>
    </source>
</reference>
<dbReference type="PANTHER" id="PTHR11705">
    <property type="entry name" value="PROTEASE FAMILY M14 CARBOXYPEPTIDASE A,B"/>
    <property type="match status" value="1"/>
</dbReference>
<sequence length="441" mass="49264">MRRRTFIKSTGASAAILGLAGIGSADDDHYRPRGPWPPNENAINYESYLDNEELADRLHGIDQRSDRVELREIGQSAGRNDPIWEVTLGDGDENVHMINGIHGDEPAGVEATLRVLERLAEGSSPEVEAILDTLSLTIVPDANPDGNEFRGDSGVEDEGDRIQRRVNTTEWEEGDSLRRPQYFYEFLDVGGYDLNRDFSVVTDFTPVEDEREELWRESDDLWFYDLPTDEIPLEPTIDDPPEVIENHGLRINPETRAVTESYLEADPDWALTHHHQGGVVDPDSTDESGPDWQTMMSVMAPQGPAYADISDDIEEGGGNIFMSEDAQKRSLQLGILAKDAMQARGGGRLDKINRFPYGPLWGSYEEALPPQTDAAALLYEVAHQSEDRGQMAVGTTINVTVKVYMETFRRIADGSIDEIDETRYFDEMSVASPPLENPHGR</sequence>
<comment type="similarity">
    <text evidence="2">Belongs to the peptidase M14 family.</text>
</comment>
<comment type="cofactor">
    <cofactor evidence="1">
        <name>Zn(2+)</name>
        <dbReference type="ChEBI" id="CHEBI:29105"/>
    </cofactor>
</comment>
<dbReference type="Gene3D" id="3.40.630.10">
    <property type="entry name" value="Zn peptidases"/>
    <property type="match status" value="1"/>
</dbReference>
<dbReference type="RefSeq" id="WP_148860422.1">
    <property type="nucleotide sequence ID" value="NZ_PHNJ01000020.1"/>
</dbReference>
<dbReference type="EMBL" id="PHNJ01000020">
    <property type="protein sequence ID" value="TYL36253.1"/>
    <property type="molecule type" value="Genomic_DNA"/>
</dbReference>
<keyword evidence="5" id="KW-0862">Zinc</keyword>
<proteinExistence type="inferred from homology"/>
<keyword evidence="6" id="KW-0482">Metalloprotease</keyword>
<evidence type="ECO:0000313" key="8">
    <source>
        <dbReference type="EMBL" id="TYL36253.1"/>
    </source>
</evidence>
<evidence type="ECO:0000256" key="4">
    <source>
        <dbReference type="ARBA" id="ARBA00022801"/>
    </source>
</evidence>
<gene>
    <name evidence="8" type="ORF">CV102_23515</name>
</gene>